<dbReference type="PANTHER" id="PTHR43540">
    <property type="entry name" value="PEROXYUREIDOACRYLATE/UREIDOACRYLATE AMIDOHYDROLASE-RELATED"/>
    <property type="match status" value="1"/>
</dbReference>
<dbReference type="EMBL" id="JBHLUH010000020">
    <property type="protein sequence ID" value="MFC0528722.1"/>
    <property type="molecule type" value="Genomic_DNA"/>
</dbReference>
<dbReference type="SUPFAM" id="SSF52499">
    <property type="entry name" value="Isochorismatase-like hydrolases"/>
    <property type="match status" value="1"/>
</dbReference>
<comment type="caution">
    <text evidence="3">The sequence shown here is derived from an EMBL/GenBank/DDBJ whole genome shotgun (WGS) entry which is preliminary data.</text>
</comment>
<evidence type="ECO:0000256" key="1">
    <source>
        <dbReference type="ARBA" id="ARBA00022801"/>
    </source>
</evidence>
<sequence>MRWWQEVFAGEAGTAYASFAHRQEPGERPAVLVIDVVRSFVGSPGLDLEAAIAQWPTACGPAAYEALPAVAALLDAARTAGVPVVHLRPAGPAARLLGPTVKNELVGEFVNGRPGAVDFVPESAPRDGELVVAKPRASAFFNTPVATYLHSLGVDDLIIAGTTTSGCVRASVVDAFSHGFQPFVVEQAVFDRSRLSAGVSLYEMDAKYADVVQLDDALKRLAAVR</sequence>
<dbReference type="InterPro" id="IPR000868">
    <property type="entry name" value="Isochorismatase-like_dom"/>
</dbReference>
<feature type="domain" description="Isochorismatase-like" evidence="2">
    <location>
        <begin position="30"/>
        <end position="214"/>
    </location>
</feature>
<organism evidence="3 4">
    <name type="scientific">Phytohabitans kaempferiae</name>
    <dbReference type="NCBI Taxonomy" id="1620943"/>
    <lineage>
        <taxon>Bacteria</taxon>
        <taxon>Bacillati</taxon>
        <taxon>Actinomycetota</taxon>
        <taxon>Actinomycetes</taxon>
        <taxon>Micromonosporales</taxon>
        <taxon>Micromonosporaceae</taxon>
    </lineage>
</organism>
<dbReference type="Proteomes" id="UP001589867">
    <property type="component" value="Unassembled WGS sequence"/>
</dbReference>
<keyword evidence="1" id="KW-0378">Hydrolase</keyword>
<name>A0ABV6M2F3_9ACTN</name>
<proteinExistence type="predicted"/>
<gene>
    <name evidence="3" type="ORF">ACFFIA_13730</name>
</gene>
<dbReference type="Gene3D" id="3.40.50.850">
    <property type="entry name" value="Isochorismatase-like"/>
    <property type="match status" value="1"/>
</dbReference>
<dbReference type="Pfam" id="PF00857">
    <property type="entry name" value="Isochorismatase"/>
    <property type="match status" value="1"/>
</dbReference>
<evidence type="ECO:0000259" key="2">
    <source>
        <dbReference type="Pfam" id="PF00857"/>
    </source>
</evidence>
<dbReference type="RefSeq" id="WP_377250645.1">
    <property type="nucleotide sequence ID" value="NZ_JBHLUH010000020.1"/>
</dbReference>
<dbReference type="InterPro" id="IPR050272">
    <property type="entry name" value="Isochorismatase-like_hydrls"/>
</dbReference>
<evidence type="ECO:0000313" key="4">
    <source>
        <dbReference type="Proteomes" id="UP001589867"/>
    </source>
</evidence>
<reference evidence="3 4" key="1">
    <citation type="submission" date="2024-09" db="EMBL/GenBank/DDBJ databases">
        <authorList>
            <person name="Sun Q."/>
            <person name="Mori K."/>
        </authorList>
    </citation>
    <scope>NUCLEOTIDE SEQUENCE [LARGE SCALE GENOMIC DNA]</scope>
    <source>
        <strain evidence="3 4">TBRC 3947</strain>
    </source>
</reference>
<dbReference type="InterPro" id="IPR036380">
    <property type="entry name" value="Isochorismatase-like_sf"/>
</dbReference>
<protein>
    <submittedName>
        <fullName evidence="3">Isochorismatase family protein</fullName>
    </submittedName>
</protein>
<evidence type="ECO:0000313" key="3">
    <source>
        <dbReference type="EMBL" id="MFC0528722.1"/>
    </source>
</evidence>
<dbReference type="PANTHER" id="PTHR43540:SF1">
    <property type="entry name" value="ISOCHORISMATASE HYDROLASE"/>
    <property type="match status" value="1"/>
</dbReference>
<accession>A0ABV6M2F3</accession>
<keyword evidence="4" id="KW-1185">Reference proteome</keyword>